<feature type="signal peptide" evidence="1">
    <location>
        <begin position="1"/>
        <end position="24"/>
    </location>
</feature>
<name>A0A383W0G2_TETOB</name>
<gene>
    <name evidence="2" type="ORF">BQ4739_LOCUS11306</name>
</gene>
<keyword evidence="3" id="KW-1185">Reference proteome</keyword>
<accession>A0A383W0G2</accession>
<dbReference type="EMBL" id="FNXT01001032">
    <property type="protein sequence ID" value="SZX71167.1"/>
    <property type="molecule type" value="Genomic_DNA"/>
</dbReference>
<dbReference type="AlphaFoldDB" id="A0A383W0G2"/>
<evidence type="ECO:0000313" key="2">
    <source>
        <dbReference type="EMBL" id="SZX71167.1"/>
    </source>
</evidence>
<evidence type="ECO:0000313" key="3">
    <source>
        <dbReference type="Proteomes" id="UP000256970"/>
    </source>
</evidence>
<keyword evidence="1" id="KW-0732">Signal</keyword>
<protein>
    <submittedName>
        <fullName evidence="2">Uncharacterized protein</fullName>
    </submittedName>
</protein>
<dbReference type="Proteomes" id="UP000256970">
    <property type="component" value="Unassembled WGS sequence"/>
</dbReference>
<proteinExistence type="predicted"/>
<reference evidence="2 3" key="1">
    <citation type="submission" date="2016-10" db="EMBL/GenBank/DDBJ databases">
        <authorList>
            <person name="Cai Z."/>
        </authorList>
    </citation>
    <scope>NUCLEOTIDE SEQUENCE [LARGE SCALE GENOMIC DNA]</scope>
</reference>
<organism evidence="2 3">
    <name type="scientific">Tetradesmus obliquus</name>
    <name type="common">Green alga</name>
    <name type="synonym">Acutodesmus obliquus</name>
    <dbReference type="NCBI Taxonomy" id="3088"/>
    <lineage>
        <taxon>Eukaryota</taxon>
        <taxon>Viridiplantae</taxon>
        <taxon>Chlorophyta</taxon>
        <taxon>core chlorophytes</taxon>
        <taxon>Chlorophyceae</taxon>
        <taxon>CS clade</taxon>
        <taxon>Sphaeropleales</taxon>
        <taxon>Scenedesmaceae</taxon>
        <taxon>Tetradesmus</taxon>
    </lineage>
</organism>
<sequence length="84" mass="8824">MVSPGREGRIWAALLLVILLVTSSSPPGQTGRQSSTRFGDSNAKHTAARAWGVVTVDANLLGSLLEDQLSDLKWGATVSSCKSV</sequence>
<feature type="chain" id="PRO_5016698726" evidence="1">
    <location>
        <begin position="25"/>
        <end position="84"/>
    </location>
</feature>
<evidence type="ECO:0000256" key="1">
    <source>
        <dbReference type="SAM" id="SignalP"/>
    </source>
</evidence>